<dbReference type="PRINTS" id="PR00237">
    <property type="entry name" value="GPCRRHODOPSN"/>
</dbReference>
<dbReference type="PANTHER" id="PTHR24249:SF372">
    <property type="entry name" value="G-PROTEIN COUPLED RECEPTORS FAMILY 1 PROFILE DOMAIN-CONTAINING PROTEIN"/>
    <property type="match status" value="1"/>
</dbReference>
<evidence type="ECO:0000256" key="9">
    <source>
        <dbReference type="RuleBase" id="RU000688"/>
    </source>
</evidence>
<dbReference type="InterPro" id="IPR017452">
    <property type="entry name" value="GPCR_Rhodpsn_7TM"/>
</dbReference>
<dbReference type="Proteomes" id="UP001159427">
    <property type="component" value="Unassembled WGS sequence"/>
</dbReference>
<evidence type="ECO:0000256" key="8">
    <source>
        <dbReference type="ARBA" id="ARBA00023224"/>
    </source>
</evidence>
<comment type="subcellular location">
    <subcellularLocation>
        <location evidence="1">Cell membrane</location>
        <topology evidence="1">Multi-pass membrane protein</topology>
    </subcellularLocation>
</comment>
<keyword evidence="3 9" id="KW-0812">Transmembrane</keyword>
<gene>
    <name evidence="12" type="ORF">PEVE_00025032</name>
</gene>
<evidence type="ECO:0000256" key="7">
    <source>
        <dbReference type="ARBA" id="ARBA00023170"/>
    </source>
</evidence>
<sequence length="430" mass="49647">MIFVQTESNRHKDSNAHIDNYNQMHTVLIISQHINSNPVKPKNLEKKRGLTIRHDFGSQLPFFFLQKKQPVIQIPQGQTARDKRLWIYFLIERQTSNEKGRQTTMADSGNNPQSSFVHSSGIPLDTIPAIIMMVIILLINGGVILLICCFSSLRTTSNLILCSLAVSDFLVGFLGIPLVVACSATFLTPVCLSANTFFTFMSKSTVLHITAMTCDRYIYIKWAMRYRHIVNRFRVLTVLGFIWLISLSSLIRLSWTSHVNTHSAAEDLALVQEKDTTYLLFNLTVFFGVLLIVMVALDARMLLLIRKQRRRISQENLPADFLRHEKKKQRRKRRAVLTCVLLLCLYVLFWLPYFILELVLQDPHIPEFVITTIYYLRLCPSLFNPVAYTLRKLDLRRKAKYILYTIFTCRPLKGMSQRPLKHVQSSLAHV</sequence>
<feature type="transmembrane region" description="Helical" evidence="10">
    <location>
        <begin position="192"/>
        <end position="214"/>
    </location>
</feature>
<dbReference type="EMBL" id="CALNXI010000336">
    <property type="protein sequence ID" value="CAH3025094.1"/>
    <property type="molecule type" value="Genomic_DNA"/>
</dbReference>
<dbReference type="InterPro" id="IPR050569">
    <property type="entry name" value="TAAR"/>
</dbReference>
<dbReference type="Gene3D" id="1.20.1070.10">
    <property type="entry name" value="Rhodopsin 7-helix transmembrane proteins"/>
    <property type="match status" value="1"/>
</dbReference>
<organism evidence="12 13">
    <name type="scientific">Porites evermanni</name>
    <dbReference type="NCBI Taxonomy" id="104178"/>
    <lineage>
        <taxon>Eukaryota</taxon>
        <taxon>Metazoa</taxon>
        <taxon>Cnidaria</taxon>
        <taxon>Anthozoa</taxon>
        <taxon>Hexacorallia</taxon>
        <taxon>Scleractinia</taxon>
        <taxon>Fungiina</taxon>
        <taxon>Poritidae</taxon>
        <taxon>Porites</taxon>
    </lineage>
</organism>
<dbReference type="InterPro" id="IPR000276">
    <property type="entry name" value="GPCR_Rhodpsn"/>
</dbReference>
<keyword evidence="13" id="KW-1185">Reference proteome</keyword>
<evidence type="ECO:0000313" key="13">
    <source>
        <dbReference type="Proteomes" id="UP001159427"/>
    </source>
</evidence>
<comment type="caution">
    <text evidence="12">The sequence shown here is derived from an EMBL/GenBank/DDBJ whole genome shotgun (WGS) entry which is preliminary data.</text>
</comment>
<evidence type="ECO:0000256" key="6">
    <source>
        <dbReference type="ARBA" id="ARBA00023136"/>
    </source>
</evidence>
<evidence type="ECO:0000313" key="12">
    <source>
        <dbReference type="EMBL" id="CAH3025094.1"/>
    </source>
</evidence>
<evidence type="ECO:0000256" key="2">
    <source>
        <dbReference type="ARBA" id="ARBA00022475"/>
    </source>
</evidence>
<dbReference type="PANTHER" id="PTHR24249">
    <property type="entry name" value="HISTAMINE RECEPTOR-RELATED G-PROTEIN COUPLED RECEPTOR"/>
    <property type="match status" value="1"/>
</dbReference>
<protein>
    <recommendedName>
        <fullName evidence="11">G-protein coupled receptors family 1 profile domain-containing protein</fullName>
    </recommendedName>
</protein>
<feature type="transmembrane region" description="Helical" evidence="10">
    <location>
        <begin position="335"/>
        <end position="356"/>
    </location>
</feature>
<evidence type="ECO:0000256" key="10">
    <source>
        <dbReference type="SAM" id="Phobius"/>
    </source>
</evidence>
<name>A0ABN8MB84_9CNID</name>
<dbReference type="Pfam" id="PF00001">
    <property type="entry name" value="7tm_1"/>
    <property type="match status" value="1"/>
</dbReference>
<evidence type="ECO:0000256" key="1">
    <source>
        <dbReference type="ARBA" id="ARBA00004651"/>
    </source>
</evidence>
<keyword evidence="4 10" id="KW-1133">Transmembrane helix</keyword>
<proteinExistence type="inferred from homology"/>
<feature type="domain" description="G-protein coupled receptors family 1 profile" evidence="11">
    <location>
        <begin position="139"/>
        <end position="388"/>
    </location>
</feature>
<reference evidence="12 13" key="1">
    <citation type="submission" date="2022-05" db="EMBL/GenBank/DDBJ databases">
        <authorList>
            <consortium name="Genoscope - CEA"/>
            <person name="William W."/>
        </authorList>
    </citation>
    <scope>NUCLEOTIDE SEQUENCE [LARGE SCALE GENOMIC DNA]</scope>
</reference>
<dbReference type="PROSITE" id="PS00237">
    <property type="entry name" value="G_PROTEIN_RECEP_F1_1"/>
    <property type="match status" value="1"/>
</dbReference>
<feature type="transmembrane region" description="Helical" evidence="10">
    <location>
        <begin position="235"/>
        <end position="255"/>
    </location>
</feature>
<feature type="transmembrane region" description="Helical" evidence="10">
    <location>
        <begin position="278"/>
        <end position="303"/>
    </location>
</feature>
<keyword evidence="8 9" id="KW-0807">Transducer</keyword>
<feature type="transmembrane region" description="Helical" evidence="10">
    <location>
        <begin position="127"/>
        <end position="147"/>
    </location>
</feature>
<evidence type="ECO:0000256" key="3">
    <source>
        <dbReference type="ARBA" id="ARBA00022692"/>
    </source>
</evidence>
<keyword evidence="7 9" id="KW-0675">Receptor</keyword>
<accession>A0ABN8MB84</accession>
<feature type="transmembrane region" description="Helical" evidence="10">
    <location>
        <begin position="368"/>
        <end position="390"/>
    </location>
</feature>
<evidence type="ECO:0000259" key="11">
    <source>
        <dbReference type="PROSITE" id="PS50262"/>
    </source>
</evidence>
<evidence type="ECO:0000256" key="4">
    <source>
        <dbReference type="ARBA" id="ARBA00022989"/>
    </source>
</evidence>
<keyword evidence="2" id="KW-1003">Cell membrane</keyword>
<dbReference type="SUPFAM" id="SSF81321">
    <property type="entry name" value="Family A G protein-coupled receptor-like"/>
    <property type="match status" value="1"/>
</dbReference>
<keyword evidence="5 9" id="KW-0297">G-protein coupled receptor</keyword>
<feature type="transmembrane region" description="Helical" evidence="10">
    <location>
        <begin position="159"/>
        <end position="186"/>
    </location>
</feature>
<evidence type="ECO:0000256" key="5">
    <source>
        <dbReference type="ARBA" id="ARBA00023040"/>
    </source>
</evidence>
<comment type="similarity">
    <text evidence="9">Belongs to the G-protein coupled receptor 1 family.</text>
</comment>
<keyword evidence="6 10" id="KW-0472">Membrane</keyword>
<dbReference type="PROSITE" id="PS50262">
    <property type="entry name" value="G_PROTEIN_RECEP_F1_2"/>
    <property type="match status" value="1"/>
</dbReference>